<proteinExistence type="predicted"/>
<evidence type="ECO:0000313" key="12">
    <source>
        <dbReference type="Proteomes" id="UP001153712"/>
    </source>
</evidence>
<keyword evidence="4 10" id="KW-0812">Transmembrane</keyword>
<keyword evidence="5" id="KW-0552">Olfaction</keyword>
<evidence type="ECO:0000256" key="10">
    <source>
        <dbReference type="SAM" id="Phobius"/>
    </source>
</evidence>
<keyword evidence="2" id="KW-1003">Cell membrane</keyword>
<gene>
    <name evidence="11" type="ORF">PHYEVI_LOCUS7266</name>
</gene>
<evidence type="ECO:0000313" key="11">
    <source>
        <dbReference type="EMBL" id="CAH1184055.1"/>
    </source>
</evidence>
<dbReference type="EMBL" id="OU900097">
    <property type="protein sequence ID" value="CAH1184055.1"/>
    <property type="molecule type" value="Genomic_DNA"/>
</dbReference>
<evidence type="ECO:0000256" key="5">
    <source>
        <dbReference type="ARBA" id="ARBA00022725"/>
    </source>
</evidence>
<protein>
    <submittedName>
        <fullName evidence="11">Uncharacterized protein</fullName>
    </submittedName>
</protein>
<keyword evidence="12" id="KW-1185">Reference proteome</keyword>
<keyword evidence="8" id="KW-0675">Receptor</keyword>
<sequence length="283" mass="32665">MMMESNIVILIYELFFAKQYLNRNYVASIVGIINCQPFIIMAFINPYFLLLFKNIERDLAKFCGSLTTEDANFNRTISREVLKTKFIFFSLVVLLFLCNYIYAAFNLKGEIKLFLIINYMLEYTNEVGTAIMVLSVVTGISCHTVVSLSFIIYCIAQVICQIRLLRHLLQESLNNLSHSIDDENYQNYIGEILKFCVKHHNSIAYFNNYHLSLMQMPILVLSALGGVTIAVSYYFVYAKTYPFYDTTMYCNIGIALILLSTYTHYGQLLADEVSVMKNVIKYE</sequence>
<feature type="transmembrane region" description="Helical" evidence="10">
    <location>
        <begin position="218"/>
        <end position="237"/>
    </location>
</feature>
<feature type="transmembrane region" description="Helical" evidence="10">
    <location>
        <begin position="243"/>
        <end position="262"/>
    </location>
</feature>
<name>A0A9P0GRL0_PHYSR</name>
<feature type="transmembrane region" description="Helical" evidence="10">
    <location>
        <begin position="86"/>
        <end position="107"/>
    </location>
</feature>
<evidence type="ECO:0000256" key="1">
    <source>
        <dbReference type="ARBA" id="ARBA00004651"/>
    </source>
</evidence>
<evidence type="ECO:0000256" key="4">
    <source>
        <dbReference type="ARBA" id="ARBA00022692"/>
    </source>
</evidence>
<evidence type="ECO:0000256" key="3">
    <source>
        <dbReference type="ARBA" id="ARBA00022606"/>
    </source>
</evidence>
<evidence type="ECO:0000256" key="7">
    <source>
        <dbReference type="ARBA" id="ARBA00023136"/>
    </source>
</evidence>
<evidence type="ECO:0000256" key="6">
    <source>
        <dbReference type="ARBA" id="ARBA00022989"/>
    </source>
</evidence>
<keyword evidence="3" id="KW-0716">Sensory transduction</keyword>
<accession>A0A9P0GRL0</accession>
<dbReference type="InterPro" id="IPR004117">
    <property type="entry name" value="7tm6_olfct_rcpt"/>
</dbReference>
<dbReference type="AlphaFoldDB" id="A0A9P0GRL0"/>
<dbReference type="GO" id="GO:0007165">
    <property type="term" value="P:signal transduction"/>
    <property type="evidence" value="ECO:0007669"/>
    <property type="project" value="UniProtKB-KW"/>
</dbReference>
<keyword evidence="7 10" id="KW-0472">Membrane</keyword>
<dbReference type="PANTHER" id="PTHR21137">
    <property type="entry name" value="ODORANT RECEPTOR"/>
    <property type="match status" value="1"/>
</dbReference>
<organism evidence="11 12">
    <name type="scientific">Phyllotreta striolata</name>
    <name type="common">Striped flea beetle</name>
    <name type="synonym">Crioceris striolata</name>
    <dbReference type="NCBI Taxonomy" id="444603"/>
    <lineage>
        <taxon>Eukaryota</taxon>
        <taxon>Metazoa</taxon>
        <taxon>Ecdysozoa</taxon>
        <taxon>Arthropoda</taxon>
        <taxon>Hexapoda</taxon>
        <taxon>Insecta</taxon>
        <taxon>Pterygota</taxon>
        <taxon>Neoptera</taxon>
        <taxon>Endopterygota</taxon>
        <taxon>Coleoptera</taxon>
        <taxon>Polyphaga</taxon>
        <taxon>Cucujiformia</taxon>
        <taxon>Chrysomeloidea</taxon>
        <taxon>Chrysomelidae</taxon>
        <taxon>Galerucinae</taxon>
        <taxon>Alticini</taxon>
        <taxon>Phyllotreta</taxon>
    </lineage>
</organism>
<feature type="transmembrane region" description="Helical" evidence="10">
    <location>
        <begin position="127"/>
        <end position="156"/>
    </location>
</feature>
<dbReference type="PANTHER" id="PTHR21137:SF35">
    <property type="entry name" value="ODORANT RECEPTOR 19A-RELATED"/>
    <property type="match status" value="1"/>
</dbReference>
<keyword evidence="9" id="KW-0807">Transducer</keyword>
<evidence type="ECO:0000256" key="9">
    <source>
        <dbReference type="ARBA" id="ARBA00023224"/>
    </source>
</evidence>
<dbReference type="GO" id="GO:0004984">
    <property type="term" value="F:olfactory receptor activity"/>
    <property type="evidence" value="ECO:0007669"/>
    <property type="project" value="InterPro"/>
</dbReference>
<keyword evidence="6 10" id="KW-1133">Transmembrane helix</keyword>
<evidence type="ECO:0000256" key="2">
    <source>
        <dbReference type="ARBA" id="ARBA00022475"/>
    </source>
</evidence>
<dbReference type="Proteomes" id="UP001153712">
    <property type="component" value="Chromosome 4"/>
</dbReference>
<comment type="subcellular location">
    <subcellularLocation>
        <location evidence="1">Cell membrane</location>
        <topology evidence="1">Multi-pass membrane protein</topology>
    </subcellularLocation>
</comment>
<evidence type="ECO:0000256" key="8">
    <source>
        <dbReference type="ARBA" id="ARBA00023170"/>
    </source>
</evidence>
<dbReference type="GO" id="GO:0005549">
    <property type="term" value="F:odorant binding"/>
    <property type="evidence" value="ECO:0007669"/>
    <property type="project" value="InterPro"/>
</dbReference>
<dbReference type="GO" id="GO:0005886">
    <property type="term" value="C:plasma membrane"/>
    <property type="evidence" value="ECO:0007669"/>
    <property type="project" value="UniProtKB-SubCell"/>
</dbReference>
<reference evidence="11" key="1">
    <citation type="submission" date="2022-01" db="EMBL/GenBank/DDBJ databases">
        <authorList>
            <person name="King R."/>
        </authorList>
    </citation>
    <scope>NUCLEOTIDE SEQUENCE</scope>
</reference>
<feature type="transmembrane region" description="Helical" evidence="10">
    <location>
        <begin position="25"/>
        <end position="52"/>
    </location>
</feature>